<dbReference type="SUPFAM" id="SSF56436">
    <property type="entry name" value="C-type lectin-like"/>
    <property type="match status" value="1"/>
</dbReference>
<dbReference type="Proteomes" id="UP000649829">
    <property type="component" value="Unassembled WGS sequence"/>
</dbReference>
<evidence type="ECO:0000259" key="1">
    <source>
        <dbReference type="Pfam" id="PF03781"/>
    </source>
</evidence>
<dbReference type="InterPro" id="IPR042095">
    <property type="entry name" value="SUMF_sf"/>
</dbReference>
<dbReference type="AlphaFoldDB" id="A0A917WE25"/>
<reference evidence="2" key="2">
    <citation type="submission" date="2020-09" db="EMBL/GenBank/DDBJ databases">
        <authorList>
            <person name="Sun Q."/>
            <person name="Zhou Y."/>
        </authorList>
    </citation>
    <scope>NUCLEOTIDE SEQUENCE</scope>
    <source>
        <strain evidence="2">CGMCC 1.6293</strain>
    </source>
</reference>
<proteinExistence type="predicted"/>
<dbReference type="Pfam" id="PF03781">
    <property type="entry name" value="FGE-sulfatase"/>
    <property type="match status" value="1"/>
</dbReference>
<protein>
    <submittedName>
        <fullName evidence="2">Nitrate reductase</fullName>
    </submittedName>
</protein>
<dbReference type="EMBL" id="BMLF01000001">
    <property type="protein sequence ID" value="GGL96912.1"/>
    <property type="molecule type" value="Genomic_DNA"/>
</dbReference>
<comment type="caution">
    <text evidence="2">The sequence shown here is derived from an EMBL/GenBank/DDBJ whole genome shotgun (WGS) entry which is preliminary data.</text>
</comment>
<dbReference type="GO" id="GO:0120147">
    <property type="term" value="F:formylglycine-generating oxidase activity"/>
    <property type="evidence" value="ECO:0007669"/>
    <property type="project" value="TreeGrafter"/>
</dbReference>
<dbReference type="InterPro" id="IPR005532">
    <property type="entry name" value="SUMF_dom"/>
</dbReference>
<dbReference type="Gene3D" id="3.90.1580.10">
    <property type="entry name" value="paralog of FGE (formylglycine-generating enzyme)"/>
    <property type="match status" value="1"/>
</dbReference>
<keyword evidence="3" id="KW-1185">Reference proteome</keyword>
<accession>A0A917WE25</accession>
<name>A0A917WE25_9RHOB</name>
<dbReference type="InterPro" id="IPR016187">
    <property type="entry name" value="CTDL_fold"/>
</dbReference>
<sequence length="277" mass="29481">MDRIGVTIGLAGLTLVCGLGGAAWLGDLARDREAAQALRAAALEGDIVRVPAGEAAYRPLGNFSRDGKAVTPGVQRLPVGAFDMMKYQVSRRDYMACVAEGACADVETGTGGLAQTDVNWFDATAYAAWLSEQTGQTWRLPTVQEWHRAAAERQGDPAPDEGDLDPGERMLSQYRRGVFLRGESSPALRPRGGFGENSLGLADMGGNVWEWTDGCMENGEVGEDGEITARDPYCGVRIAGGRHQAAIIDFVRDASVGGCAVGLPPDHLGFRLVREGL</sequence>
<dbReference type="InterPro" id="IPR051043">
    <property type="entry name" value="Sulfatase_Mod_Factor_Kinase"/>
</dbReference>
<evidence type="ECO:0000313" key="2">
    <source>
        <dbReference type="EMBL" id="GGL96912.1"/>
    </source>
</evidence>
<dbReference type="PANTHER" id="PTHR23150:SF19">
    <property type="entry name" value="FORMYLGLYCINE-GENERATING ENZYME"/>
    <property type="match status" value="1"/>
</dbReference>
<gene>
    <name evidence="2" type="primary">nirV</name>
    <name evidence="2" type="ORF">GCM10011534_18660</name>
</gene>
<evidence type="ECO:0000313" key="3">
    <source>
        <dbReference type="Proteomes" id="UP000649829"/>
    </source>
</evidence>
<dbReference type="PANTHER" id="PTHR23150">
    <property type="entry name" value="SULFATASE MODIFYING FACTOR 1, 2"/>
    <property type="match status" value="1"/>
</dbReference>
<reference evidence="2" key="1">
    <citation type="journal article" date="2014" name="Int. J. Syst. Evol. Microbiol.">
        <title>Complete genome sequence of Corynebacterium casei LMG S-19264T (=DSM 44701T), isolated from a smear-ripened cheese.</title>
        <authorList>
            <consortium name="US DOE Joint Genome Institute (JGI-PGF)"/>
            <person name="Walter F."/>
            <person name="Albersmeier A."/>
            <person name="Kalinowski J."/>
            <person name="Ruckert C."/>
        </authorList>
    </citation>
    <scope>NUCLEOTIDE SEQUENCE</scope>
    <source>
        <strain evidence="2">CGMCC 1.6293</strain>
    </source>
</reference>
<organism evidence="2 3">
    <name type="scientific">Pseudooceanicola nanhaiensis</name>
    <dbReference type="NCBI Taxonomy" id="375761"/>
    <lineage>
        <taxon>Bacteria</taxon>
        <taxon>Pseudomonadati</taxon>
        <taxon>Pseudomonadota</taxon>
        <taxon>Alphaproteobacteria</taxon>
        <taxon>Rhodobacterales</taxon>
        <taxon>Paracoccaceae</taxon>
        <taxon>Pseudooceanicola</taxon>
    </lineage>
</organism>
<feature type="domain" description="Sulfatase-modifying factor enzyme-like" evidence="1">
    <location>
        <begin position="46"/>
        <end position="274"/>
    </location>
</feature>